<dbReference type="EMBL" id="MHQC01000002">
    <property type="protein sequence ID" value="OGZ95931.1"/>
    <property type="molecule type" value="Genomic_DNA"/>
</dbReference>
<comment type="caution">
    <text evidence="1">The sequence shown here is derived from an EMBL/GenBank/DDBJ whole genome shotgun (WGS) entry which is preliminary data.</text>
</comment>
<proteinExistence type="predicted"/>
<accession>A0A1G2KBN2</accession>
<dbReference type="Proteomes" id="UP000177152">
    <property type="component" value="Unassembled WGS sequence"/>
</dbReference>
<organism evidence="1 2">
    <name type="scientific">Candidatus Sungbacteria bacterium RIFCSPHIGHO2_01_FULL_47_32</name>
    <dbReference type="NCBI Taxonomy" id="1802264"/>
    <lineage>
        <taxon>Bacteria</taxon>
        <taxon>Candidatus Sungiibacteriota</taxon>
    </lineage>
</organism>
<evidence type="ECO:0000313" key="1">
    <source>
        <dbReference type="EMBL" id="OGZ95931.1"/>
    </source>
</evidence>
<evidence type="ECO:0000313" key="2">
    <source>
        <dbReference type="Proteomes" id="UP000177152"/>
    </source>
</evidence>
<name>A0A1G2KBN2_9BACT</name>
<dbReference type="AlphaFoldDB" id="A0A1G2KBN2"/>
<reference evidence="1 2" key="1">
    <citation type="journal article" date="2016" name="Nat. Commun.">
        <title>Thousands of microbial genomes shed light on interconnected biogeochemical processes in an aquifer system.</title>
        <authorList>
            <person name="Anantharaman K."/>
            <person name="Brown C.T."/>
            <person name="Hug L.A."/>
            <person name="Sharon I."/>
            <person name="Castelle C.J."/>
            <person name="Probst A.J."/>
            <person name="Thomas B.C."/>
            <person name="Singh A."/>
            <person name="Wilkins M.J."/>
            <person name="Karaoz U."/>
            <person name="Brodie E.L."/>
            <person name="Williams K.H."/>
            <person name="Hubbard S.S."/>
            <person name="Banfield J.F."/>
        </authorList>
    </citation>
    <scope>NUCLEOTIDE SEQUENCE [LARGE SCALE GENOMIC DNA]</scope>
</reference>
<protein>
    <submittedName>
        <fullName evidence="1">Uncharacterized protein</fullName>
    </submittedName>
</protein>
<sequence>MPWNSPFYNGPFVDDDGIQGCVFCGEPDCYGECEDDEIDLFDSYLDGEDEDDEEEIVDDFGYDYEDELYDDDIFCGNPNCEFCN</sequence>
<gene>
    <name evidence="1" type="ORF">A2633_02500</name>
</gene>